<evidence type="ECO:0008006" key="2">
    <source>
        <dbReference type="Google" id="ProtNLM"/>
    </source>
</evidence>
<dbReference type="EMBL" id="UINC01176496">
    <property type="protein sequence ID" value="SVD83650.1"/>
    <property type="molecule type" value="Genomic_DNA"/>
</dbReference>
<dbReference type="GO" id="GO:0000271">
    <property type="term" value="P:polysaccharide biosynthetic process"/>
    <property type="evidence" value="ECO:0007669"/>
    <property type="project" value="TreeGrafter"/>
</dbReference>
<dbReference type="GO" id="GO:0030170">
    <property type="term" value="F:pyridoxal phosphate binding"/>
    <property type="evidence" value="ECO:0007669"/>
    <property type="project" value="TreeGrafter"/>
</dbReference>
<dbReference type="Gene3D" id="3.40.640.10">
    <property type="entry name" value="Type I PLP-dependent aspartate aminotransferase-like (Major domain)"/>
    <property type="match status" value="1"/>
</dbReference>
<dbReference type="SUPFAM" id="SSF53383">
    <property type="entry name" value="PLP-dependent transferases"/>
    <property type="match status" value="1"/>
</dbReference>
<dbReference type="AlphaFoldDB" id="A0A382YKP3"/>
<dbReference type="InterPro" id="IPR015421">
    <property type="entry name" value="PyrdxlP-dep_Trfase_major"/>
</dbReference>
<sequence length="86" mass="9571">MTQLAENVYKAILQVLPPHDFTHLHEPSFSGNEWDYVKECLDTGWVSSVGKFTDKFELDLAEYTGVKCAVATVNGTAALHICLELI</sequence>
<gene>
    <name evidence="1" type="ORF">METZ01_LOCUS436504</name>
</gene>
<feature type="non-terminal residue" evidence="1">
    <location>
        <position position="86"/>
    </location>
</feature>
<dbReference type="PANTHER" id="PTHR30244:SF30">
    <property type="entry name" value="BLR5990 PROTEIN"/>
    <property type="match status" value="1"/>
</dbReference>
<proteinExistence type="predicted"/>
<dbReference type="InterPro" id="IPR015424">
    <property type="entry name" value="PyrdxlP-dep_Trfase"/>
</dbReference>
<accession>A0A382YKP3</accession>
<dbReference type="PANTHER" id="PTHR30244">
    <property type="entry name" value="TRANSAMINASE"/>
    <property type="match status" value="1"/>
</dbReference>
<reference evidence="1" key="1">
    <citation type="submission" date="2018-05" db="EMBL/GenBank/DDBJ databases">
        <authorList>
            <person name="Lanie J.A."/>
            <person name="Ng W.-L."/>
            <person name="Kazmierczak K.M."/>
            <person name="Andrzejewski T.M."/>
            <person name="Davidsen T.M."/>
            <person name="Wayne K.J."/>
            <person name="Tettelin H."/>
            <person name="Glass J.I."/>
            <person name="Rusch D."/>
            <person name="Podicherti R."/>
            <person name="Tsui H.-C.T."/>
            <person name="Winkler M.E."/>
        </authorList>
    </citation>
    <scope>NUCLEOTIDE SEQUENCE</scope>
</reference>
<dbReference type="GO" id="GO:0008483">
    <property type="term" value="F:transaminase activity"/>
    <property type="evidence" value="ECO:0007669"/>
    <property type="project" value="TreeGrafter"/>
</dbReference>
<organism evidence="1">
    <name type="scientific">marine metagenome</name>
    <dbReference type="NCBI Taxonomy" id="408172"/>
    <lineage>
        <taxon>unclassified sequences</taxon>
        <taxon>metagenomes</taxon>
        <taxon>ecological metagenomes</taxon>
    </lineage>
</organism>
<dbReference type="Pfam" id="PF01041">
    <property type="entry name" value="DegT_DnrJ_EryC1"/>
    <property type="match status" value="1"/>
</dbReference>
<evidence type="ECO:0000313" key="1">
    <source>
        <dbReference type="EMBL" id="SVD83650.1"/>
    </source>
</evidence>
<name>A0A382YKP3_9ZZZZ</name>
<dbReference type="InterPro" id="IPR000653">
    <property type="entry name" value="DegT/StrS_aminotransferase"/>
</dbReference>
<protein>
    <recommendedName>
        <fullName evidence="2">DegT/DnrJ/EryC1/StrS aminotransferase family protein</fullName>
    </recommendedName>
</protein>